<reference evidence="1" key="1">
    <citation type="submission" date="2018-05" db="EMBL/GenBank/DDBJ databases">
        <authorList>
            <person name="Lanie J.A."/>
            <person name="Ng W.-L."/>
            <person name="Kazmierczak K.M."/>
            <person name="Andrzejewski T.M."/>
            <person name="Davidsen T.M."/>
            <person name="Wayne K.J."/>
            <person name="Tettelin H."/>
            <person name="Glass J.I."/>
            <person name="Rusch D."/>
            <person name="Podicherti R."/>
            <person name="Tsui H.-C.T."/>
            <person name="Winkler M.E."/>
        </authorList>
    </citation>
    <scope>NUCLEOTIDE SEQUENCE</scope>
</reference>
<proteinExistence type="predicted"/>
<accession>A0A382DFK1</accession>
<name>A0A382DFK1_9ZZZZ</name>
<organism evidence="1">
    <name type="scientific">marine metagenome</name>
    <dbReference type="NCBI Taxonomy" id="408172"/>
    <lineage>
        <taxon>unclassified sequences</taxon>
        <taxon>metagenomes</taxon>
        <taxon>ecological metagenomes</taxon>
    </lineage>
</organism>
<feature type="non-terminal residue" evidence="1">
    <location>
        <position position="1"/>
    </location>
</feature>
<sequence length="26" mass="2877">VIVPLLAGCAKPPARLITMPSDWLQW</sequence>
<dbReference type="EMBL" id="UINC01039145">
    <property type="protein sequence ID" value="SVB37188.1"/>
    <property type="molecule type" value="Genomic_DNA"/>
</dbReference>
<dbReference type="AlphaFoldDB" id="A0A382DFK1"/>
<evidence type="ECO:0000313" key="1">
    <source>
        <dbReference type="EMBL" id="SVB37188.1"/>
    </source>
</evidence>
<protein>
    <submittedName>
        <fullName evidence="1">Uncharacterized protein</fullName>
    </submittedName>
</protein>
<feature type="non-terminal residue" evidence="1">
    <location>
        <position position="26"/>
    </location>
</feature>
<gene>
    <name evidence="1" type="ORF">METZ01_LOCUS190042</name>
</gene>